<reference evidence="2" key="1">
    <citation type="submission" date="2013-05" db="EMBL/GenBank/DDBJ databases">
        <authorList>
            <person name="Yim A.K.Y."/>
            <person name="Chan T.F."/>
            <person name="Ji K.M."/>
            <person name="Liu X.Y."/>
            <person name="Zhou J.W."/>
            <person name="Li R.Q."/>
            <person name="Yang K.Y."/>
            <person name="Li J."/>
            <person name="Li M."/>
            <person name="Law P.T.W."/>
            <person name="Wu Y.L."/>
            <person name="Cai Z.L."/>
            <person name="Qin H."/>
            <person name="Bao Y."/>
            <person name="Leung R.K.K."/>
            <person name="Ng P.K.S."/>
            <person name="Zou J."/>
            <person name="Zhong X.J."/>
            <person name="Ran P.X."/>
            <person name="Zhong N.S."/>
            <person name="Liu Z.G."/>
            <person name="Tsui S.K.W."/>
        </authorList>
    </citation>
    <scope>NUCLEOTIDE SEQUENCE</scope>
    <source>
        <strain evidence="2">Derf</strain>
        <tissue evidence="2">Whole organism</tissue>
    </source>
</reference>
<dbReference type="EMBL" id="ASGP02000001">
    <property type="protein sequence ID" value="KAH9529082.1"/>
    <property type="molecule type" value="Genomic_DNA"/>
</dbReference>
<dbReference type="AlphaFoldDB" id="A0A922IE77"/>
<evidence type="ECO:0000256" key="1">
    <source>
        <dbReference type="SAM" id="MobiDB-lite"/>
    </source>
</evidence>
<accession>A0A922IE77</accession>
<dbReference type="Proteomes" id="UP000790347">
    <property type="component" value="Unassembled WGS sequence"/>
</dbReference>
<name>A0A922IE77_DERFA</name>
<comment type="caution">
    <text evidence="2">The sequence shown here is derived from an EMBL/GenBank/DDBJ whole genome shotgun (WGS) entry which is preliminary data.</text>
</comment>
<protein>
    <submittedName>
        <fullName evidence="2">Uncharacterized protein</fullName>
    </submittedName>
</protein>
<feature type="region of interest" description="Disordered" evidence="1">
    <location>
        <begin position="1"/>
        <end position="25"/>
    </location>
</feature>
<sequence>MMVMIKSPSKDYRTSGFSPDMSGISQKEINNHHKLLRIKF</sequence>
<organism evidence="2 3">
    <name type="scientific">Dermatophagoides farinae</name>
    <name type="common">American house dust mite</name>
    <dbReference type="NCBI Taxonomy" id="6954"/>
    <lineage>
        <taxon>Eukaryota</taxon>
        <taxon>Metazoa</taxon>
        <taxon>Ecdysozoa</taxon>
        <taxon>Arthropoda</taxon>
        <taxon>Chelicerata</taxon>
        <taxon>Arachnida</taxon>
        <taxon>Acari</taxon>
        <taxon>Acariformes</taxon>
        <taxon>Sarcoptiformes</taxon>
        <taxon>Astigmata</taxon>
        <taxon>Psoroptidia</taxon>
        <taxon>Analgoidea</taxon>
        <taxon>Pyroglyphidae</taxon>
        <taxon>Dermatophagoidinae</taxon>
        <taxon>Dermatophagoides</taxon>
    </lineage>
</organism>
<reference evidence="2" key="2">
    <citation type="journal article" date="2022" name="Res Sq">
        <title>Comparative Genomics Reveals Insights into the Divergent Evolution of Astigmatic Mites and Household Pest Adaptations.</title>
        <authorList>
            <person name="Xiong Q."/>
            <person name="Wan A.T.-Y."/>
            <person name="Liu X.-Y."/>
            <person name="Fung C.S.-H."/>
            <person name="Xiao X."/>
            <person name="Malainual N."/>
            <person name="Hou J."/>
            <person name="Wang L."/>
            <person name="Wang M."/>
            <person name="Yang K."/>
            <person name="Cui Y."/>
            <person name="Leung E."/>
            <person name="Nong W."/>
            <person name="Shin S.-K."/>
            <person name="Au S."/>
            <person name="Jeong K.Y."/>
            <person name="Chew F.T."/>
            <person name="Hui J."/>
            <person name="Leung T.F."/>
            <person name="Tungtrongchitr A."/>
            <person name="Zhong N."/>
            <person name="Liu Z."/>
            <person name="Tsui S."/>
        </authorList>
    </citation>
    <scope>NUCLEOTIDE SEQUENCE</scope>
    <source>
        <strain evidence="2">Derf</strain>
        <tissue evidence="2">Whole organism</tissue>
    </source>
</reference>
<evidence type="ECO:0000313" key="3">
    <source>
        <dbReference type="Proteomes" id="UP000790347"/>
    </source>
</evidence>
<keyword evidence="3" id="KW-1185">Reference proteome</keyword>
<proteinExistence type="predicted"/>
<evidence type="ECO:0000313" key="2">
    <source>
        <dbReference type="EMBL" id="KAH9529082.1"/>
    </source>
</evidence>
<gene>
    <name evidence="2" type="ORF">DERF_002991</name>
</gene>
<feature type="non-terminal residue" evidence="2">
    <location>
        <position position="1"/>
    </location>
</feature>